<dbReference type="SUPFAM" id="SSF54593">
    <property type="entry name" value="Glyoxalase/Bleomycin resistance protein/Dihydroxybiphenyl dioxygenase"/>
    <property type="match status" value="1"/>
</dbReference>
<gene>
    <name evidence="3" type="ORF">LJD61_07965</name>
</gene>
<dbReference type="PANTHER" id="PTHR43048">
    <property type="entry name" value="METHYLMALONYL-COA EPIMERASE"/>
    <property type="match status" value="1"/>
</dbReference>
<evidence type="ECO:0000259" key="2">
    <source>
        <dbReference type="PROSITE" id="PS51819"/>
    </source>
</evidence>
<dbReference type="Pfam" id="PF00903">
    <property type="entry name" value="Glyoxalase"/>
    <property type="match status" value="1"/>
</dbReference>
<name>A0ABT1NE10_9FIRM</name>
<comment type="caution">
    <text evidence="3">The sequence shown here is derived from an EMBL/GenBank/DDBJ whole genome shotgun (WGS) entry which is preliminary data.</text>
</comment>
<reference evidence="3 4" key="1">
    <citation type="submission" date="2021-10" db="EMBL/GenBank/DDBJ databases">
        <title>Lutispora strain m25 sp. nov., a thermophilic, non-spore-forming bacterium isolated from a lab-scale methanogenic bioreactor digesting anaerobic sludge.</title>
        <authorList>
            <person name="El Houari A."/>
            <person name="Mcdonald J."/>
        </authorList>
    </citation>
    <scope>NUCLEOTIDE SEQUENCE [LARGE SCALE GENOMIC DNA]</scope>
    <source>
        <strain evidence="4">m25</strain>
    </source>
</reference>
<dbReference type="EMBL" id="JAJEKE010000005">
    <property type="protein sequence ID" value="MCQ1529487.1"/>
    <property type="molecule type" value="Genomic_DNA"/>
</dbReference>
<dbReference type="RefSeq" id="WP_255227003.1">
    <property type="nucleotide sequence ID" value="NZ_JAJEKE010000005.1"/>
</dbReference>
<keyword evidence="1" id="KW-0479">Metal-binding</keyword>
<dbReference type="PROSITE" id="PS51819">
    <property type="entry name" value="VOC"/>
    <property type="match status" value="1"/>
</dbReference>
<feature type="domain" description="VOC" evidence="2">
    <location>
        <begin position="5"/>
        <end position="142"/>
    </location>
</feature>
<dbReference type="InterPro" id="IPR029068">
    <property type="entry name" value="Glyas_Bleomycin-R_OHBP_Dase"/>
</dbReference>
<dbReference type="InterPro" id="IPR037523">
    <property type="entry name" value="VOC_core"/>
</dbReference>
<proteinExistence type="predicted"/>
<evidence type="ECO:0000313" key="4">
    <source>
        <dbReference type="Proteomes" id="UP001651880"/>
    </source>
</evidence>
<dbReference type="Gene3D" id="3.10.180.10">
    <property type="entry name" value="2,3-Dihydroxybiphenyl 1,2-Dioxygenase, domain 1"/>
    <property type="match status" value="1"/>
</dbReference>
<dbReference type="InterPro" id="IPR051785">
    <property type="entry name" value="MMCE/EMCE_epimerase"/>
</dbReference>
<dbReference type="PANTHER" id="PTHR43048:SF3">
    <property type="entry name" value="METHYLMALONYL-COA EPIMERASE, MITOCHONDRIAL"/>
    <property type="match status" value="1"/>
</dbReference>
<organism evidence="3 4">
    <name type="scientific">Lutispora saccharofermentans</name>
    <dbReference type="NCBI Taxonomy" id="3024236"/>
    <lineage>
        <taxon>Bacteria</taxon>
        <taxon>Bacillati</taxon>
        <taxon>Bacillota</taxon>
        <taxon>Clostridia</taxon>
        <taxon>Lutisporales</taxon>
        <taxon>Lutisporaceae</taxon>
        <taxon>Lutispora</taxon>
    </lineage>
</organism>
<evidence type="ECO:0000313" key="3">
    <source>
        <dbReference type="EMBL" id="MCQ1529487.1"/>
    </source>
</evidence>
<dbReference type="Proteomes" id="UP001651880">
    <property type="component" value="Unassembled WGS sequence"/>
</dbReference>
<keyword evidence="4" id="KW-1185">Reference proteome</keyword>
<accession>A0ABT1NE10</accession>
<sequence length="171" mass="19800">MKVRSLSHAGLTVSSFEKAVKWYHESFGCWLISEQTLPREQVKELRELYGVEDASVRLGFLRFPKGGVIEIFEFTPLLPVEKMRWNKPGPTHITLDVKNVPKWYEHLKDKGVYFFSPPQDTDGNKWVFMKDPDGNLIELIDLKFNYPAIRILGSLIGKIMAGGKFKKYYTE</sequence>
<evidence type="ECO:0000256" key="1">
    <source>
        <dbReference type="ARBA" id="ARBA00022723"/>
    </source>
</evidence>
<protein>
    <submittedName>
        <fullName evidence="3">VOC family protein</fullName>
    </submittedName>
</protein>
<dbReference type="InterPro" id="IPR004360">
    <property type="entry name" value="Glyas_Fos-R_dOase_dom"/>
</dbReference>